<dbReference type="RefSeq" id="WP_118917158.1">
    <property type="nucleotide sequence ID" value="NZ_CP032097.1"/>
</dbReference>
<organism evidence="6 8">
    <name type="scientific">Arcobacter ellisii</name>
    <dbReference type="NCBI Taxonomy" id="913109"/>
    <lineage>
        <taxon>Bacteria</taxon>
        <taxon>Pseudomonadati</taxon>
        <taxon>Campylobacterota</taxon>
        <taxon>Epsilonproteobacteria</taxon>
        <taxon>Campylobacterales</taxon>
        <taxon>Arcobacteraceae</taxon>
        <taxon>Arcobacter</taxon>
    </lineage>
</organism>
<dbReference type="AlphaFoldDB" id="A0A347U7Y4"/>
<dbReference type="SMART" id="SM00448">
    <property type="entry name" value="REC"/>
    <property type="match status" value="1"/>
</dbReference>
<proteinExistence type="predicted"/>
<dbReference type="EMBL" id="NXIG01000007">
    <property type="protein sequence ID" value="RXI30286.1"/>
    <property type="molecule type" value="Genomic_DNA"/>
</dbReference>
<evidence type="ECO:0000313" key="5">
    <source>
        <dbReference type="EMBL" id="AXX94962.1"/>
    </source>
</evidence>
<dbReference type="Pfam" id="PF08447">
    <property type="entry name" value="PAS_3"/>
    <property type="match status" value="1"/>
</dbReference>
<dbReference type="EMBL" id="CP032097">
    <property type="protein sequence ID" value="AXX94962.1"/>
    <property type="molecule type" value="Genomic_DNA"/>
</dbReference>
<dbReference type="InterPro" id="IPR001633">
    <property type="entry name" value="EAL_dom"/>
</dbReference>
<evidence type="ECO:0000313" key="6">
    <source>
        <dbReference type="EMBL" id="RXI30286.1"/>
    </source>
</evidence>
<dbReference type="SUPFAM" id="SSF141868">
    <property type="entry name" value="EAL domain-like"/>
    <property type="match status" value="1"/>
</dbReference>
<keyword evidence="7" id="KW-1185">Reference proteome</keyword>
<dbReference type="SUPFAM" id="SSF55785">
    <property type="entry name" value="PYP-like sensor domain (PAS domain)"/>
    <property type="match status" value="1"/>
</dbReference>
<dbReference type="Gene3D" id="3.40.50.2300">
    <property type="match status" value="1"/>
</dbReference>
<name>A0A347U7Y4_9BACT</name>
<reference evidence="6 8" key="1">
    <citation type="submission" date="2017-09" db="EMBL/GenBank/DDBJ databases">
        <title>Genomics of the genus Arcobacter.</title>
        <authorList>
            <person name="Perez-Cataluna A."/>
            <person name="Figueras M.J."/>
            <person name="Salas-Masso N."/>
        </authorList>
    </citation>
    <scope>NUCLEOTIDE SEQUENCE [LARGE SCALE GENOMIC DNA]</scope>
    <source>
        <strain evidence="6 8">CECT 7837</strain>
    </source>
</reference>
<evidence type="ECO:0000259" key="4">
    <source>
        <dbReference type="PROSITE" id="PS50883"/>
    </source>
</evidence>
<dbReference type="SMART" id="SM00052">
    <property type="entry name" value="EAL"/>
    <property type="match status" value="1"/>
</dbReference>
<dbReference type="CDD" id="cd00156">
    <property type="entry name" value="REC"/>
    <property type="match status" value="1"/>
</dbReference>
<sequence length="657" mass="76737">MDIQAKDRIFRFSKTLTLLYLSTDKNDNSINYFKSIFKEIIYLDNEVDIFKKFNENEISILITDTEIPNLDVFTLISTIRQINPKIISIIYSHNDEKETFIKAISCGVNGYLSKPLDENQFLAILNKFIETEKTKVDTFFLKKQYDAIVDENTIVSKTDKHGIITFANENFCKSSEYSSEELIGKSHNIVRHPENPKELFKDLWQTIKVKKEPWTGVLKNLSKSGKPYFIKTTIKPVFDLNGEIVEYISVRSNVNTVMSDKKQLIEKINENGLHLLILIQIEDFDILDKFYNMLIVDKIEKIFGFNLLTYLPNSYIFDTIYYLGNGQFALLTEFFDFLSTHTNINDYLSSFVKNVKESRLIVDEIEYDLNVIVSYSFGREHLYEDSKCGLDEAIKKSEIVKYSNDFSIKEQIEAKKNMEIIKMVKIALENYNVISYFQPIINNKTKQIEKYESLVRIVDENGNILSPHSFLEISKKGNYYNKITHRVLENSFKILKQISTKISINLSSLDIEKEETRTKLYQLLDEYESDRNRVIFELLEDENVKDFKIIKNFIRKVKSMGVMIAIDDFGSGYSNFERLLEFNPDILKIDGKLIKNIVNDIYSRNIVETIVTFTKKQNIITIAEFVENEEIFNILDELGVDYSQGYYFGKPKNMNLI</sequence>
<dbReference type="PANTHER" id="PTHR33121:SF71">
    <property type="entry name" value="OXYGEN SENSOR PROTEIN DOSP"/>
    <property type="match status" value="1"/>
</dbReference>
<dbReference type="SUPFAM" id="SSF52172">
    <property type="entry name" value="CheY-like"/>
    <property type="match status" value="1"/>
</dbReference>
<dbReference type="GO" id="GO:0000160">
    <property type="term" value="P:phosphorelay signal transduction system"/>
    <property type="evidence" value="ECO:0007669"/>
    <property type="project" value="InterPro"/>
</dbReference>
<dbReference type="KEGG" id="aell:AELL_1299"/>
<dbReference type="PROSITE" id="PS50883">
    <property type="entry name" value="EAL"/>
    <property type="match status" value="1"/>
</dbReference>
<gene>
    <name evidence="5" type="ORF">AELL_1299</name>
    <name evidence="6" type="ORF">CP962_08030</name>
</gene>
<reference evidence="5 7" key="2">
    <citation type="submission" date="2018-08" db="EMBL/GenBank/DDBJ databases">
        <title>Complete genome of the Arcobacter ellisii type strain LMG 26155.</title>
        <authorList>
            <person name="Miller W.G."/>
            <person name="Yee E."/>
            <person name="Bono J.L."/>
        </authorList>
    </citation>
    <scope>NUCLEOTIDE SEQUENCE [LARGE SCALE GENOMIC DNA]</scope>
    <source>
        <strain evidence="5 7">LMG 26155</strain>
    </source>
</reference>
<dbReference type="InterPro" id="IPR050706">
    <property type="entry name" value="Cyclic-di-GMP_PDE-like"/>
</dbReference>
<dbReference type="InterPro" id="IPR011006">
    <property type="entry name" value="CheY-like_superfamily"/>
</dbReference>
<feature type="domain" description="EAL" evidence="4">
    <location>
        <begin position="417"/>
        <end position="657"/>
    </location>
</feature>
<dbReference type="Pfam" id="PF00563">
    <property type="entry name" value="EAL"/>
    <property type="match status" value="1"/>
</dbReference>
<dbReference type="Gene3D" id="3.30.450.20">
    <property type="entry name" value="PAS domain"/>
    <property type="match status" value="1"/>
</dbReference>
<accession>A0A347U7Y4</accession>
<protein>
    <submittedName>
        <fullName evidence="6">Diguanylate cyclase</fullName>
    </submittedName>
    <submittedName>
        <fullName evidence="5">PAS sensor-containing diguanylate phosphodiesterase</fullName>
    </submittedName>
</protein>
<dbReference type="CDD" id="cd01948">
    <property type="entry name" value="EAL"/>
    <property type="match status" value="1"/>
</dbReference>
<feature type="domain" description="Response regulatory" evidence="2">
    <location>
        <begin position="15"/>
        <end position="129"/>
    </location>
</feature>
<dbReference type="OrthoDB" id="9790732at2"/>
<dbReference type="Gene3D" id="3.20.20.450">
    <property type="entry name" value="EAL domain"/>
    <property type="match status" value="1"/>
</dbReference>
<dbReference type="InterPro" id="IPR001789">
    <property type="entry name" value="Sig_transdc_resp-reg_receiver"/>
</dbReference>
<evidence type="ECO:0000259" key="3">
    <source>
        <dbReference type="PROSITE" id="PS50112"/>
    </source>
</evidence>
<dbReference type="Pfam" id="PF00072">
    <property type="entry name" value="Response_reg"/>
    <property type="match status" value="1"/>
</dbReference>
<dbReference type="InterPro" id="IPR013655">
    <property type="entry name" value="PAS_fold_3"/>
</dbReference>
<evidence type="ECO:0000313" key="7">
    <source>
        <dbReference type="Proteomes" id="UP000262582"/>
    </source>
</evidence>
<evidence type="ECO:0000259" key="2">
    <source>
        <dbReference type="PROSITE" id="PS50110"/>
    </source>
</evidence>
<dbReference type="PANTHER" id="PTHR33121">
    <property type="entry name" value="CYCLIC DI-GMP PHOSPHODIESTERASE PDEF"/>
    <property type="match status" value="1"/>
</dbReference>
<keyword evidence="1" id="KW-0597">Phosphoprotein</keyword>
<dbReference type="PROSITE" id="PS50112">
    <property type="entry name" value="PAS"/>
    <property type="match status" value="1"/>
</dbReference>
<dbReference type="GO" id="GO:0071111">
    <property type="term" value="F:cyclic-guanylate-specific phosphodiesterase activity"/>
    <property type="evidence" value="ECO:0007669"/>
    <property type="project" value="InterPro"/>
</dbReference>
<dbReference type="InterPro" id="IPR035965">
    <property type="entry name" value="PAS-like_dom_sf"/>
</dbReference>
<dbReference type="Proteomes" id="UP000290588">
    <property type="component" value="Unassembled WGS sequence"/>
</dbReference>
<dbReference type="NCBIfam" id="TIGR00229">
    <property type="entry name" value="sensory_box"/>
    <property type="match status" value="1"/>
</dbReference>
<dbReference type="CDD" id="cd00130">
    <property type="entry name" value="PAS"/>
    <property type="match status" value="1"/>
</dbReference>
<evidence type="ECO:0000256" key="1">
    <source>
        <dbReference type="PROSITE-ProRule" id="PRU00169"/>
    </source>
</evidence>
<dbReference type="InterPro" id="IPR000014">
    <property type="entry name" value="PAS"/>
</dbReference>
<evidence type="ECO:0000313" key="8">
    <source>
        <dbReference type="Proteomes" id="UP000290588"/>
    </source>
</evidence>
<feature type="modified residue" description="4-aspartylphosphate" evidence="1">
    <location>
        <position position="64"/>
    </location>
</feature>
<dbReference type="InterPro" id="IPR035919">
    <property type="entry name" value="EAL_sf"/>
</dbReference>
<dbReference type="PROSITE" id="PS50110">
    <property type="entry name" value="RESPONSE_REGULATORY"/>
    <property type="match status" value="1"/>
</dbReference>
<feature type="domain" description="PAS" evidence="3">
    <location>
        <begin position="159"/>
        <end position="210"/>
    </location>
</feature>
<dbReference type="Proteomes" id="UP000262582">
    <property type="component" value="Chromosome"/>
</dbReference>